<protein>
    <submittedName>
        <fullName evidence="7">Putative DNA modification/repair radical SAM protein</fullName>
    </submittedName>
</protein>
<keyword evidence="8" id="KW-1185">Reference proteome</keyword>
<name>A0A1M5AH98_9CLOT</name>
<evidence type="ECO:0000256" key="6">
    <source>
        <dbReference type="ARBA" id="ARBA00023204"/>
    </source>
</evidence>
<dbReference type="InterPro" id="IPR023874">
    <property type="entry name" value="DNA_rSAM_put"/>
</dbReference>
<dbReference type="SUPFAM" id="SSF47781">
    <property type="entry name" value="RuvA domain 2-like"/>
    <property type="match status" value="1"/>
</dbReference>
<evidence type="ECO:0000256" key="4">
    <source>
        <dbReference type="ARBA" id="ARBA00023004"/>
    </source>
</evidence>
<dbReference type="GO" id="GO:0003677">
    <property type="term" value="F:DNA binding"/>
    <property type="evidence" value="ECO:0007669"/>
    <property type="project" value="InterPro"/>
</dbReference>
<dbReference type="STRING" id="1122155.SAMN02745158_03168"/>
<organism evidence="7 8">
    <name type="scientific">Lactonifactor longoviformis DSM 17459</name>
    <dbReference type="NCBI Taxonomy" id="1122155"/>
    <lineage>
        <taxon>Bacteria</taxon>
        <taxon>Bacillati</taxon>
        <taxon>Bacillota</taxon>
        <taxon>Clostridia</taxon>
        <taxon>Eubacteriales</taxon>
        <taxon>Clostridiaceae</taxon>
        <taxon>Lactonifactor</taxon>
    </lineage>
</organism>
<dbReference type="SUPFAM" id="SSF102114">
    <property type="entry name" value="Radical SAM enzymes"/>
    <property type="match status" value="1"/>
</dbReference>
<dbReference type="PANTHER" id="PTHR21180">
    <property type="entry name" value="ENDONUCLEASE/EXONUCLEASE/PHOSPHATASE FAMILY DOMAIN-CONTAINING PROTEIN 1"/>
    <property type="match status" value="1"/>
</dbReference>
<dbReference type="InterPro" id="IPR013785">
    <property type="entry name" value="Aldolase_TIM"/>
</dbReference>
<dbReference type="Proteomes" id="UP000184245">
    <property type="component" value="Unassembled WGS sequence"/>
</dbReference>
<dbReference type="InterPro" id="IPR010994">
    <property type="entry name" value="RuvA_2-like"/>
</dbReference>
<dbReference type="CDD" id="cd01335">
    <property type="entry name" value="Radical_SAM"/>
    <property type="match status" value="1"/>
</dbReference>
<keyword evidence="2" id="KW-0479">Metal-binding</keyword>
<keyword evidence="3" id="KW-0227">DNA damage</keyword>
<dbReference type="GO" id="GO:0140097">
    <property type="term" value="F:catalytic activity, acting on DNA"/>
    <property type="evidence" value="ECO:0007669"/>
    <property type="project" value="UniProtKB-ARBA"/>
</dbReference>
<evidence type="ECO:0000256" key="5">
    <source>
        <dbReference type="ARBA" id="ARBA00023014"/>
    </source>
</evidence>
<keyword evidence="4" id="KW-0408">Iron</keyword>
<dbReference type="GO" id="GO:0016787">
    <property type="term" value="F:hydrolase activity"/>
    <property type="evidence" value="ECO:0007669"/>
    <property type="project" value="UniProtKB-ARBA"/>
</dbReference>
<keyword evidence="1" id="KW-0949">S-adenosyl-L-methionine</keyword>
<dbReference type="OrthoDB" id="9801154at2"/>
<accession>A0A1M5AH98</accession>
<dbReference type="GO" id="GO:0051536">
    <property type="term" value="F:iron-sulfur cluster binding"/>
    <property type="evidence" value="ECO:0007669"/>
    <property type="project" value="UniProtKB-KW"/>
</dbReference>
<proteinExistence type="predicted"/>
<dbReference type="InterPro" id="IPR000445">
    <property type="entry name" value="HhH_motif"/>
</dbReference>
<evidence type="ECO:0000256" key="2">
    <source>
        <dbReference type="ARBA" id="ARBA00022723"/>
    </source>
</evidence>
<dbReference type="GO" id="GO:0046872">
    <property type="term" value="F:metal ion binding"/>
    <property type="evidence" value="ECO:0007669"/>
    <property type="project" value="UniProtKB-KW"/>
</dbReference>
<dbReference type="SFLD" id="SFLDS00029">
    <property type="entry name" value="Radical_SAM"/>
    <property type="match status" value="1"/>
</dbReference>
<dbReference type="GO" id="GO:0006281">
    <property type="term" value="P:DNA repair"/>
    <property type="evidence" value="ECO:0007669"/>
    <property type="project" value="UniProtKB-KW"/>
</dbReference>
<evidence type="ECO:0000313" key="8">
    <source>
        <dbReference type="Proteomes" id="UP000184245"/>
    </source>
</evidence>
<dbReference type="AlphaFoldDB" id="A0A1M5AH98"/>
<dbReference type="InterPro" id="IPR058240">
    <property type="entry name" value="rSAM_sf"/>
</dbReference>
<keyword evidence="6" id="KW-0234">DNA repair</keyword>
<evidence type="ECO:0000313" key="7">
    <source>
        <dbReference type="EMBL" id="SHF29292.1"/>
    </source>
</evidence>
<dbReference type="Gene3D" id="1.10.150.320">
    <property type="entry name" value="Photosystem II 12 kDa extrinsic protein"/>
    <property type="match status" value="1"/>
</dbReference>
<dbReference type="NCBIfam" id="TIGR03916">
    <property type="entry name" value="rSAM_link_UDG"/>
    <property type="match status" value="1"/>
</dbReference>
<reference evidence="7 8" key="1">
    <citation type="submission" date="2016-11" db="EMBL/GenBank/DDBJ databases">
        <authorList>
            <person name="Jaros S."/>
            <person name="Januszkiewicz K."/>
            <person name="Wedrychowicz H."/>
        </authorList>
    </citation>
    <scope>NUCLEOTIDE SEQUENCE [LARGE SCALE GENOMIC DNA]</scope>
    <source>
        <strain evidence="7 8">DSM 17459</strain>
    </source>
</reference>
<evidence type="ECO:0000256" key="1">
    <source>
        <dbReference type="ARBA" id="ARBA00022691"/>
    </source>
</evidence>
<dbReference type="SFLD" id="SFLDG01102">
    <property type="entry name" value="Uncharacterised_Radical_SAM_Su"/>
    <property type="match status" value="1"/>
</dbReference>
<dbReference type="EMBL" id="FQVI01000020">
    <property type="protein sequence ID" value="SHF29292.1"/>
    <property type="molecule type" value="Genomic_DNA"/>
</dbReference>
<gene>
    <name evidence="7" type="ORF">SAMN02745158_03168</name>
</gene>
<dbReference type="RefSeq" id="WP_072853472.1">
    <property type="nucleotide sequence ID" value="NZ_FQVI01000020.1"/>
</dbReference>
<dbReference type="Gene3D" id="3.20.20.70">
    <property type="entry name" value="Aldolase class I"/>
    <property type="match status" value="1"/>
</dbReference>
<sequence length="494" mass="55826">MNTANQLTLQDKLTVLADAAKYDVACTSSGVDRRGQKGSLGNSCAAGICHSFASDGRCISLLKVLQSNECIYDCKYCPNRASNDKVRATFTPEELCTLTIEFYKRNYIEGLFLSSGVCKNPTYTMELMYRTLLLLRTSYHFNGYVHVKAIPGASRELLLQTGYLADRMSVNMELPTRESLKALAPNKSFSGILKPMEQIQSGITGYRLQIGKDPRMERSFSNRYLSNTIFQSGPAPRLETAAPPSVSLPAGVQPVHHTGNKPAPFVPAGQSTQMIIGATPENDFQLLTATQHLYQQYDLKRVFFSAYVPLNEDSCLPSLDTAPPLLREHRLYQADWLLRYYGFHAEDLLSIEKPNFNILLDPKCDWALRHLEFFPMEINRASYEDLLKIPGIGMKSASRIVQSRRQGMLDFEHLKRMGIVLKRAKYFITCKGRMMYRIPIQEDFLTRQLTGEDARANWEIEHPQTYRQLSLFDDMNLTASPTVEDAAKSISGQF</sequence>
<dbReference type="Pfam" id="PF00633">
    <property type="entry name" value="HHH"/>
    <property type="match status" value="1"/>
</dbReference>
<evidence type="ECO:0000256" key="3">
    <source>
        <dbReference type="ARBA" id="ARBA00022763"/>
    </source>
</evidence>
<dbReference type="PANTHER" id="PTHR21180:SF9">
    <property type="entry name" value="TYPE II SECRETION SYSTEM PROTEIN K"/>
    <property type="match status" value="1"/>
</dbReference>
<dbReference type="InterPro" id="IPR007197">
    <property type="entry name" value="rSAM"/>
</dbReference>
<keyword evidence="5" id="KW-0411">Iron-sulfur</keyword>
<dbReference type="InterPro" id="IPR051675">
    <property type="entry name" value="Endo/Exo/Phosphatase_dom_1"/>
</dbReference>